<dbReference type="GO" id="GO:0005525">
    <property type="term" value="F:GTP binding"/>
    <property type="evidence" value="ECO:0007669"/>
    <property type="project" value="UniProtKB-KW"/>
</dbReference>
<sequence>MDKTSSVKHSFQELRIVLLGHDWLEKSLTGNTILGRQMFDISRDVKMCVRRQRVLDGGRKVIVVKTPERWIHYSVHQDPGLVNSNMATCMDMCPPGPHVFLMVIPLSSHRGMEWTVEGPLELINDKLWSNTIVMFTKQERLRGSSVEGYIASHGFLRALLEKCGHRYHLLDTSAWGEDDHSQVEELLEKIDAVVAGNIKAGGAGYMTTNEKVSRITENERKEIEERAKLRQMNVQTARCTLRALMGRHH</sequence>
<keyword evidence="3" id="KW-0342">GTP-binding</keyword>
<dbReference type="SUPFAM" id="SSF52540">
    <property type="entry name" value="P-loop containing nucleoside triphosphate hydrolases"/>
    <property type="match status" value="1"/>
</dbReference>
<evidence type="ECO:0000256" key="1">
    <source>
        <dbReference type="ARBA" id="ARBA00008535"/>
    </source>
</evidence>
<comment type="similarity">
    <text evidence="1">Belongs to the TRAFAC class TrmE-Era-EngA-EngB-Septin-like GTPase superfamily. AIG1/Toc34/Toc159-like paraseptin GTPase family. IAN subfamily.</text>
</comment>
<dbReference type="AlphaFoldDB" id="A0A3Q1HFC1"/>
<organism evidence="5 6">
    <name type="scientific">Anabas testudineus</name>
    <name type="common">Climbing perch</name>
    <name type="synonym">Anthias testudineus</name>
    <dbReference type="NCBI Taxonomy" id="64144"/>
    <lineage>
        <taxon>Eukaryota</taxon>
        <taxon>Metazoa</taxon>
        <taxon>Chordata</taxon>
        <taxon>Craniata</taxon>
        <taxon>Vertebrata</taxon>
        <taxon>Euteleostomi</taxon>
        <taxon>Actinopterygii</taxon>
        <taxon>Neopterygii</taxon>
        <taxon>Teleostei</taxon>
        <taxon>Neoteleostei</taxon>
        <taxon>Acanthomorphata</taxon>
        <taxon>Anabantaria</taxon>
        <taxon>Anabantiformes</taxon>
        <taxon>Anabantoidei</taxon>
        <taxon>Anabantidae</taxon>
        <taxon>Anabas</taxon>
    </lineage>
</organism>
<dbReference type="InterPro" id="IPR027417">
    <property type="entry name" value="P-loop_NTPase"/>
</dbReference>
<reference evidence="5" key="2">
    <citation type="submission" date="2025-08" db="UniProtKB">
        <authorList>
            <consortium name="Ensembl"/>
        </authorList>
    </citation>
    <scope>IDENTIFICATION</scope>
</reference>
<dbReference type="Ensembl" id="ENSATET00000003649.2">
    <property type="protein sequence ID" value="ENSATEP00000003618.2"/>
    <property type="gene ID" value="ENSATEG00000002526.2"/>
</dbReference>
<evidence type="ECO:0000313" key="5">
    <source>
        <dbReference type="Ensembl" id="ENSATEP00000003618.2"/>
    </source>
</evidence>
<dbReference type="PANTHER" id="PTHR10903:SF107">
    <property type="entry name" value="GTPASE IMAP FAMILY MEMBER 4-LIKE-RELATED"/>
    <property type="match status" value="1"/>
</dbReference>
<accession>A0A3Q1HFC1</accession>
<dbReference type="PROSITE" id="PS51720">
    <property type="entry name" value="G_AIG1"/>
    <property type="match status" value="1"/>
</dbReference>
<feature type="domain" description="AIG1-type G" evidence="4">
    <location>
        <begin position="11"/>
        <end position="214"/>
    </location>
</feature>
<evidence type="ECO:0000256" key="3">
    <source>
        <dbReference type="ARBA" id="ARBA00023134"/>
    </source>
</evidence>
<dbReference type="InParanoid" id="A0A3Q1HFC1"/>
<reference evidence="5" key="1">
    <citation type="submission" date="2021-04" db="EMBL/GenBank/DDBJ databases">
        <authorList>
            <consortium name="Wellcome Sanger Institute Data Sharing"/>
        </authorList>
    </citation>
    <scope>NUCLEOTIDE SEQUENCE [LARGE SCALE GENOMIC DNA]</scope>
</reference>
<protein>
    <recommendedName>
        <fullName evidence="4">AIG1-type G domain-containing protein</fullName>
    </recommendedName>
</protein>
<evidence type="ECO:0000313" key="6">
    <source>
        <dbReference type="Proteomes" id="UP000265040"/>
    </source>
</evidence>
<proteinExistence type="inferred from homology"/>
<dbReference type="Proteomes" id="UP000265040">
    <property type="component" value="Chromosome 21"/>
</dbReference>
<dbReference type="InterPro" id="IPR006703">
    <property type="entry name" value="G_AIG1"/>
</dbReference>
<keyword evidence="6" id="KW-1185">Reference proteome</keyword>
<name>A0A3Q1HFC1_ANATE</name>
<dbReference type="OrthoDB" id="8954335at2759"/>
<reference evidence="5" key="3">
    <citation type="submission" date="2025-09" db="UniProtKB">
        <authorList>
            <consortium name="Ensembl"/>
        </authorList>
    </citation>
    <scope>IDENTIFICATION</scope>
</reference>
<dbReference type="Pfam" id="PF04548">
    <property type="entry name" value="AIG1"/>
    <property type="match status" value="1"/>
</dbReference>
<keyword evidence="2" id="KW-0547">Nucleotide-binding</keyword>
<dbReference type="InterPro" id="IPR045058">
    <property type="entry name" value="GIMA/IAN/Toc"/>
</dbReference>
<evidence type="ECO:0000259" key="4">
    <source>
        <dbReference type="PROSITE" id="PS51720"/>
    </source>
</evidence>
<dbReference type="PANTHER" id="PTHR10903">
    <property type="entry name" value="GTPASE, IMAP FAMILY MEMBER-RELATED"/>
    <property type="match status" value="1"/>
</dbReference>
<evidence type="ECO:0000256" key="2">
    <source>
        <dbReference type="ARBA" id="ARBA00022741"/>
    </source>
</evidence>
<dbReference type="Gene3D" id="3.40.50.300">
    <property type="entry name" value="P-loop containing nucleotide triphosphate hydrolases"/>
    <property type="match status" value="1"/>
</dbReference>
<dbReference type="GeneTree" id="ENSGT00940000162556"/>